<sequence>MGGDGGVIASNRRYMRGAGTADHTGDPSHKNGSVDPAVEKEELRRTMALCAVSGQPLRFGKETIVACPYGRLYHKEAAVEALLKRKQTDSDQLGDHIRGLKDLKEVRFHLNTSADGTVVPACPVRGTELNGMIPAIALIPGGTINVISERALKEMGEDALQEYGPSKKTIKLAPTAAQLKEIQEQRSSKKTKDKGEKRKRKEEEKTEPTLGDVIRAKVASKVKKSEALSSLFTAKSK</sequence>
<dbReference type="EMBL" id="HBIM01000069">
    <property type="protein sequence ID" value="CAE0401648.1"/>
    <property type="molecule type" value="Transcribed_RNA"/>
</dbReference>
<evidence type="ECO:0008006" key="3">
    <source>
        <dbReference type="Google" id="ProtNLM"/>
    </source>
</evidence>
<dbReference type="AlphaFoldDB" id="A0A7S3P2F0"/>
<protein>
    <recommendedName>
        <fullName evidence="3">Replication termination factor 2</fullName>
    </recommendedName>
</protein>
<evidence type="ECO:0000256" key="1">
    <source>
        <dbReference type="SAM" id="MobiDB-lite"/>
    </source>
</evidence>
<evidence type="ECO:0000313" key="2">
    <source>
        <dbReference type="EMBL" id="CAE0401648.1"/>
    </source>
</evidence>
<dbReference type="Pfam" id="PF04641">
    <property type="entry name" value="Rtf2"/>
    <property type="match status" value="1"/>
</dbReference>
<feature type="region of interest" description="Disordered" evidence="1">
    <location>
        <begin position="179"/>
        <end position="216"/>
    </location>
</feature>
<proteinExistence type="predicted"/>
<dbReference type="PANTHER" id="PTHR12775">
    <property type="entry name" value="PROTEIN C20ORF43 HOMOLOG"/>
    <property type="match status" value="1"/>
</dbReference>
<feature type="region of interest" description="Disordered" evidence="1">
    <location>
        <begin position="1"/>
        <end position="34"/>
    </location>
</feature>
<accession>A0A7S3P2F0</accession>
<gene>
    <name evidence="2" type="ORF">ACOF00016_LOCUS58</name>
</gene>
<organism evidence="2">
    <name type="scientific">Amphora coffeiformis</name>
    <dbReference type="NCBI Taxonomy" id="265554"/>
    <lineage>
        <taxon>Eukaryota</taxon>
        <taxon>Sar</taxon>
        <taxon>Stramenopiles</taxon>
        <taxon>Ochrophyta</taxon>
        <taxon>Bacillariophyta</taxon>
        <taxon>Bacillariophyceae</taxon>
        <taxon>Bacillariophycidae</taxon>
        <taxon>Thalassiophysales</taxon>
        <taxon>Catenulaceae</taxon>
        <taxon>Amphora</taxon>
    </lineage>
</organism>
<dbReference type="GO" id="GO:0006274">
    <property type="term" value="P:DNA replication termination"/>
    <property type="evidence" value="ECO:0007669"/>
    <property type="project" value="TreeGrafter"/>
</dbReference>
<feature type="compositionally biased region" description="Basic and acidic residues" evidence="1">
    <location>
        <begin position="193"/>
        <end position="207"/>
    </location>
</feature>
<dbReference type="GO" id="GO:0005634">
    <property type="term" value="C:nucleus"/>
    <property type="evidence" value="ECO:0007669"/>
    <property type="project" value="TreeGrafter"/>
</dbReference>
<dbReference type="InterPro" id="IPR006735">
    <property type="entry name" value="Rtf2"/>
</dbReference>
<reference evidence="2" key="1">
    <citation type="submission" date="2021-01" db="EMBL/GenBank/DDBJ databases">
        <authorList>
            <person name="Corre E."/>
            <person name="Pelletier E."/>
            <person name="Niang G."/>
            <person name="Scheremetjew M."/>
            <person name="Finn R."/>
            <person name="Kale V."/>
            <person name="Holt S."/>
            <person name="Cochrane G."/>
            <person name="Meng A."/>
            <person name="Brown T."/>
            <person name="Cohen L."/>
        </authorList>
    </citation>
    <scope>NUCLEOTIDE SEQUENCE</scope>
    <source>
        <strain evidence="2">CCMP127</strain>
    </source>
</reference>
<dbReference type="PANTHER" id="PTHR12775:SF0">
    <property type="entry name" value="REPLICATION TERMINATION FACTOR 2"/>
    <property type="match status" value="1"/>
</dbReference>
<name>A0A7S3P2F0_9STRA</name>